<evidence type="ECO:0000313" key="4">
    <source>
        <dbReference type="Proteomes" id="UP000230233"/>
    </source>
</evidence>
<dbReference type="OrthoDB" id="5917548at2759"/>
<dbReference type="PANTHER" id="PTHR21523">
    <property type="match status" value="1"/>
</dbReference>
<name>A0A2G5VNZ8_9PELO</name>
<keyword evidence="1" id="KW-0472">Membrane</keyword>
<keyword evidence="1" id="KW-1133">Transmembrane helix</keyword>
<feature type="transmembrane region" description="Helical" evidence="1">
    <location>
        <begin position="647"/>
        <end position="668"/>
    </location>
</feature>
<evidence type="ECO:0000256" key="1">
    <source>
        <dbReference type="SAM" id="Phobius"/>
    </source>
</evidence>
<feature type="signal peptide" evidence="2">
    <location>
        <begin position="1"/>
        <end position="21"/>
    </location>
</feature>
<dbReference type="Proteomes" id="UP000230233">
    <property type="component" value="Chromosome I"/>
</dbReference>
<evidence type="ECO:0000256" key="2">
    <source>
        <dbReference type="SAM" id="SignalP"/>
    </source>
</evidence>
<protein>
    <submittedName>
        <fullName evidence="3">Uncharacterized protein</fullName>
    </submittedName>
</protein>
<feature type="transmembrane region" description="Helical" evidence="1">
    <location>
        <begin position="571"/>
        <end position="593"/>
    </location>
</feature>
<dbReference type="Pfam" id="PF04870">
    <property type="entry name" value="Moulting_cycle"/>
    <property type="match status" value="1"/>
</dbReference>
<proteinExistence type="predicted"/>
<gene>
    <name evidence="3" type="primary">Cni-mltn-2</name>
    <name evidence="3" type="synonym">Cnig_chr_I.g3176</name>
    <name evidence="3" type="ORF">B9Z55_003176</name>
</gene>
<organism evidence="3 4">
    <name type="scientific">Caenorhabditis nigoni</name>
    <dbReference type="NCBI Taxonomy" id="1611254"/>
    <lineage>
        <taxon>Eukaryota</taxon>
        <taxon>Metazoa</taxon>
        <taxon>Ecdysozoa</taxon>
        <taxon>Nematoda</taxon>
        <taxon>Chromadorea</taxon>
        <taxon>Rhabditida</taxon>
        <taxon>Rhabditina</taxon>
        <taxon>Rhabditomorpha</taxon>
        <taxon>Rhabditoidea</taxon>
        <taxon>Rhabditidae</taxon>
        <taxon>Peloderinae</taxon>
        <taxon>Caenorhabditis</taxon>
    </lineage>
</organism>
<keyword evidence="1" id="KW-0812">Transmembrane</keyword>
<dbReference type="EMBL" id="PDUG01000001">
    <property type="protein sequence ID" value="PIC53494.1"/>
    <property type="molecule type" value="Genomic_DNA"/>
</dbReference>
<dbReference type="InterPro" id="IPR006954">
    <property type="entry name" value="Mlt-10-like"/>
</dbReference>
<dbReference type="STRING" id="1611254.A0A2G5VNZ8"/>
<dbReference type="PANTHER" id="PTHR21523:SF39">
    <property type="entry name" value="MLT-TEN (MLT-10) RELATED"/>
    <property type="match status" value="1"/>
</dbReference>
<dbReference type="AlphaFoldDB" id="A0A2G5VNZ8"/>
<feature type="transmembrane region" description="Helical" evidence="1">
    <location>
        <begin position="605"/>
        <end position="627"/>
    </location>
</feature>
<evidence type="ECO:0000313" key="3">
    <source>
        <dbReference type="EMBL" id="PIC53494.1"/>
    </source>
</evidence>
<comment type="caution">
    <text evidence="3">The sequence shown here is derived from an EMBL/GenBank/DDBJ whole genome shotgun (WGS) entry which is preliminary data.</text>
</comment>
<keyword evidence="2" id="KW-0732">Signal</keyword>
<keyword evidence="4" id="KW-1185">Reference proteome</keyword>
<feature type="chain" id="PRO_5013734463" evidence="2">
    <location>
        <begin position="22"/>
        <end position="723"/>
    </location>
</feature>
<reference evidence="4" key="1">
    <citation type="submission" date="2017-10" db="EMBL/GenBank/DDBJ databases">
        <title>Rapid genome shrinkage in a self-fertile nematode reveals novel sperm competition proteins.</title>
        <authorList>
            <person name="Yin D."/>
            <person name="Schwarz E.M."/>
            <person name="Thomas C.G."/>
            <person name="Felde R.L."/>
            <person name="Korf I.F."/>
            <person name="Cutter A.D."/>
            <person name="Schartner C.M."/>
            <person name="Ralston E.J."/>
            <person name="Meyer B.J."/>
            <person name="Haag E.S."/>
        </authorList>
    </citation>
    <scope>NUCLEOTIDE SEQUENCE [LARGE SCALE GENOMIC DNA]</scope>
    <source>
        <strain evidence="4">JU1422</strain>
    </source>
</reference>
<accession>A0A2G5VNZ8</accession>
<sequence>MQNYSLVHIFWFLAAFKISDAFRESPEASTHLKTLLGEKTPQINTTQDSVLELSNHWIDQAMSALIATVANENSFLDKLHKRTFRISKITHLETRLHEKCVKGIKSVEQHAKCVSELLEVSRAQNARQHHAQRLVIKVTESAPRSNWVGAFRIRKKRQTRIVNRSGYSLRSSKDDQSPFTLITKQITKSIRALKNKKEERGWRQIMVDVKKTGEVIEKRKKVKEMIGKSVRSRSSKSSRIYLSPRKPLANSDYEALEDDPIRMTNEITDPETEDSRKMSPEEMLKRFQDHPEEILSNDAPEILNMTGQETEAVLRIKLIREAVKLGLSLGGQNVSGFDQKSLKFASPRFFAIAPEEHKKENDTVNILSPSLFSLHDEGSPDEQKTSLVKILGDQKGLDKDSFMDMLTELTGVADTVDEAAQKASKESEGTLMNVKGEEINISRENLTKIYGEENFRKMKVLEKLHGMYTEEQMSHFNKSGYAVMTDKQREMVYGKNAPFENLRTLEAGKNLTMGKAKKALHTVIKEIGKGNIKIGKYEKRMKDIVGSPILFSSIIASPATASQALIASPVLFTPLVLSPAIYGSVILSPWVFVPVILGPRILSPIIVSPAIFSPIVLSPLALDPLVLVPGVANPVVLSPFILTPFVLSPQVMTPIILSPFALSPFILTPTALSPLILSPFVLSPSVLSPSFVTAVIMSPYALSPSVLSPPTMISVFASPSILS</sequence>